<dbReference type="OrthoDB" id="538640at2759"/>
<dbReference type="Gene3D" id="1.10.10.410">
    <property type="match status" value="1"/>
</dbReference>
<protein>
    <recommendedName>
        <fullName evidence="1">Altered inheritance of mitochondria protein 41</fullName>
    </recommendedName>
</protein>
<dbReference type="InterPro" id="IPR023168">
    <property type="entry name" value="GatB_Yqey_C_2"/>
</dbReference>
<comment type="similarity">
    <text evidence="1">Belongs to the AIM41 family.</text>
</comment>
<name>A0A168RPA2_ABSGL</name>
<evidence type="ECO:0000256" key="1">
    <source>
        <dbReference type="RuleBase" id="RU365099"/>
    </source>
</evidence>
<proteinExistence type="inferred from homology"/>
<dbReference type="Proteomes" id="UP000078561">
    <property type="component" value="Unassembled WGS sequence"/>
</dbReference>
<dbReference type="Pfam" id="PF09424">
    <property type="entry name" value="YqeY"/>
    <property type="match status" value="1"/>
</dbReference>
<dbReference type="GO" id="GO:0005739">
    <property type="term" value="C:mitochondrion"/>
    <property type="evidence" value="ECO:0007669"/>
    <property type="project" value="UniProtKB-SubCell"/>
</dbReference>
<dbReference type="PANTHER" id="PTHR28055">
    <property type="entry name" value="ALTERED INHERITANCE OF MITOCHONDRIA PROTEIN 41, MITOCHONDRIAL"/>
    <property type="match status" value="1"/>
</dbReference>
<accession>A0A168RPA2</accession>
<dbReference type="AlphaFoldDB" id="A0A168RPA2"/>
<evidence type="ECO:0000313" key="3">
    <source>
        <dbReference type="Proteomes" id="UP000078561"/>
    </source>
</evidence>
<dbReference type="InParanoid" id="A0A168RPA2"/>
<keyword evidence="1" id="KW-0496">Mitochondrion</keyword>
<dbReference type="SUPFAM" id="SSF89095">
    <property type="entry name" value="GatB/YqeY motif"/>
    <property type="match status" value="1"/>
</dbReference>
<dbReference type="EMBL" id="LT554731">
    <property type="protein sequence ID" value="SAM07208.1"/>
    <property type="molecule type" value="Genomic_DNA"/>
</dbReference>
<dbReference type="InterPro" id="IPR042184">
    <property type="entry name" value="YqeY/Aim41_N"/>
</dbReference>
<dbReference type="InterPro" id="IPR003789">
    <property type="entry name" value="Asn/Gln_tRNA_amidoTrase-B-like"/>
</dbReference>
<organism evidence="2">
    <name type="scientific">Absidia glauca</name>
    <name type="common">Pin mould</name>
    <dbReference type="NCBI Taxonomy" id="4829"/>
    <lineage>
        <taxon>Eukaryota</taxon>
        <taxon>Fungi</taxon>
        <taxon>Fungi incertae sedis</taxon>
        <taxon>Mucoromycota</taxon>
        <taxon>Mucoromycotina</taxon>
        <taxon>Mucoromycetes</taxon>
        <taxon>Mucorales</taxon>
        <taxon>Cunninghamellaceae</taxon>
        <taxon>Absidia</taxon>
    </lineage>
</organism>
<reference evidence="2" key="1">
    <citation type="submission" date="2016-04" db="EMBL/GenBank/DDBJ databases">
        <authorList>
            <person name="Evans L.H."/>
            <person name="Alamgir A."/>
            <person name="Owens N."/>
            <person name="Weber N.D."/>
            <person name="Virtaneva K."/>
            <person name="Barbian K."/>
            <person name="Babar A."/>
            <person name="Rosenke K."/>
        </authorList>
    </citation>
    <scope>NUCLEOTIDE SEQUENCE [LARGE SCALE GENOMIC DNA]</scope>
    <source>
        <strain evidence="2">CBS 101.48</strain>
    </source>
</reference>
<dbReference type="GO" id="GO:0016884">
    <property type="term" value="F:carbon-nitrogen ligase activity, with glutamine as amido-N-donor"/>
    <property type="evidence" value="ECO:0007669"/>
    <property type="project" value="UniProtKB-UniRule"/>
</dbReference>
<keyword evidence="3" id="KW-1185">Reference proteome</keyword>
<dbReference type="STRING" id="4829.A0A168RPA2"/>
<dbReference type="InterPro" id="IPR019004">
    <property type="entry name" value="YqeY/Aim41"/>
</dbReference>
<gene>
    <name evidence="2" type="primary">ABSGL_12847.1 scaffold 13518</name>
    <name evidence="1" type="synonym">AIM41</name>
</gene>
<comment type="subcellular location">
    <subcellularLocation>
        <location evidence="1">Mitochondrion</location>
    </subcellularLocation>
</comment>
<dbReference type="PANTHER" id="PTHR28055:SF1">
    <property type="entry name" value="ALTERED INHERITANCE OF MITOCHONDRIA PROTEIN 41, MITOCHONDRIAL"/>
    <property type="match status" value="1"/>
</dbReference>
<sequence length="178" mass="19886">MSFVAKRSLALVNIARPFSSRFYTTEAASGNLLNRLKDDRKTYMRSKQQPDLNVVKSVISEYTYYIKSPNAPTNHSEDAMVLSVLQKSIKKRQDSIAQYTAGGRPELAANEQQELVVLQRYLPEQMGAAEIEEKVRELVEQVGATSMKDMGKVMKAWTVDPAAADRKLVSDAVKKALS</sequence>
<dbReference type="OMA" id="AMGAVMK"/>
<dbReference type="Gene3D" id="1.10.1510.10">
    <property type="entry name" value="Uncharacterised protein YqeY/AIM41 PF09424, N-terminal domain"/>
    <property type="match status" value="1"/>
</dbReference>
<evidence type="ECO:0000313" key="2">
    <source>
        <dbReference type="EMBL" id="SAM07208.1"/>
    </source>
</evidence>